<comment type="caution">
    <text evidence="9">The sequence shown here is derived from an EMBL/GenBank/DDBJ whole genome shotgun (WGS) entry which is preliminary data.</text>
</comment>
<evidence type="ECO:0000256" key="7">
    <source>
        <dbReference type="SAM" id="Phobius"/>
    </source>
</evidence>
<dbReference type="SUPFAM" id="SSF55874">
    <property type="entry name" value="ATPase domain of HSP90 chaperone/DNA topoisomerase II/histidine kinase"/>
    <property type="match status" value="1"/>
</dbReference>
<dbReference type="SUPFAM" id="SSF47384">
    <property type="entry name" value="Homodimeric domain of signal transducing histidine kinase"/>
    <property type="match status" value="1"/>
</dbReference>
<dbReference type="InterPro" id="IPR036890">
    <property type="entry name" value="HATPase_C_sf"/>
</dbReference>
<dbReference type="PRINTS" id="PR00344">
    <property type="entry name" value="BCTRLSENSOR"/>
</dbReference>
<dbReference type="PROSITE" id="PS50109">
    <property type="entry name" value="HIS_KIN"/>
    <property type="match status" value="1"/>
</dbReference>
<evidence type="ECO:0000313" key="9">
    <source>
        <dbReference type="EMBL" id="MFC5520628.1"/>
    </source>
</evidence>
<protein>
    <recommendedName>
        <fullName evidence="2">histidine kinase</fullName>
        <ecNumber evidence="2">2.7.13.3</ecNumber>
    </recommendedName>
</protein>
<dbReference type="PANTHER" id="PTHR43711:SF1">
    <property type="entry name" value="HISTIDINE KINASE 1"/>
    <property type="match status" value="1"/>
</dbReference>
<dbReference type="InterPro" id="IPR004358">
    <property type="entry name" value="Sig_transdc_His_kin-like_C"/>
</dbReference>
<evidence type="ECO:0000256" key="3">
    <source>
        <dbReference type="ARBA" id="ARBA00022553"/>
    </source>
</evidence>
<dbReference type="EMBL" id="JBHSMX010000011">
    <property type="protein sequence ID" value="MFC5520628.1"/>
    <property type="molecule type" value="Genomic_DNA"/>
</dbReference>
<evidence type="ECO:0000256" key="5">
    <source>
        <dbReference type="ARBA" id="ARBA00022777"/>
    </source>
</evidence>
<name>A0ABW0Q857_9BURK</name>
<dbReference type="Proteomes" id="UP001596084">
    <property type="component" value="Unassembled WGS sequence"/>
</dbReference>
<dbReference type="InterPro" id="IPR050736">
    <property type="entry name" value="Sensor_HK_Regulatory"/>
</dbReference>
<dbReference type="RefSeq" id="WP_068831257.1">
    <property type="nucleotide sequence ID" value="NZ_JBHSMX010000011.1"/>
</dbReference>
<evidence type="ECO:0000259" key="8">
    <source>
        <dbReference type="PROSITE" id="PS50109"/>
    </source>
</evidence>
<sequence length="433" mass="48168">MRGIRFQAWLAQHPLLQWSRKELILAPLEPILHPSSPRLWWLGLFIFVGQPLFGWIWSTWLPQPYENPPLRIIASLLGFSLMTRRINHDPASRLTQRLFGLVFWLELPVLFSWMYLCNSGSAVWLATMSVMVLIYYHATDWRLATLGTITGGLVAWGLFKEIGPAAPPVPESQRLVHAVVFAFSWASALVLSLSSANLRREHLSSTLATMGIMAHELRTPLSTAALIGDAIQLEVQRQPDNPRAKQLEKLAFRLHTLVRNMNHQIDTQIANAKLMQLPRHTEQVSAAELVRNVVAAYPYITSRQRECVKVVIHEDFVFRSSAAQFSQVLDNLIKNALHSLTAADSQYAPGALRIEVGLQRSGGRIAVADEGMGIEAKLLPHIFKPFFSSNQGTGHGLGLAFCQQVVQSAGGSIHVKSEYAVGAIFTIELPVVG</sequence>
<evidence type="ECO:0000256" key="1">
    <source>
        <dbReference type="ARBA" id="ARBA00000085"/>
    </source>
</evidence>
<dbReference type="EC" id="2.7.13.3" evidence="2"/>
<reference evidence="10" key="1">
    <citation type="journal article" date="2019" name="Int. J. Syst. Evol. Microbiol.">
        <title>The Global Catalogue of Microorganisms (GCM) 10K type strain sequencing project: providing services to taxonomists for standard genome sequencing and annotation.</title>
        <authorList>
            <consortium name="The Broad Institute Genomics Platform"/>
            <consortium name="The Broad Institute Genome Sequencing Center for Infectious Disease"/>
            <person name="Wu L."/>
            <person name="Ma J."/>
        </authorList>
    </citation>
    <scope>NUCLEOTIDE SEQUENCE [LARGE SCALE GENOMIC DNA]</scope>
    <source>
        <strain evidence="10">CGMCC 4.7277</strain>
    </source>
</reference>
<dbReference type="CDD" id="cd00082">
    <property type="entry name" value="HisKA"/>
    <property type="match status" value="1"/>
</dbReference>
<evidence type="ECO:0000256" key="4">
    <source>
        <dbReference type="ARBA" id="ARBA00022679"/>
    </source>
</evidence>
<feature type="transmembrane region" description="Helical" evidence="7">
    <location>
        <begin position="122"/>
        <end position="138"/>
    </location>
</feature>
<comment type="catalytic activity">
    <reaction evidence="1">
        <text>ATP + protein L-histidine = ADP + protein N-phospho-L-histidine.</text>
        <dbReference type="EC" id="2.7.13.3"/>
    </reaction>
</comment>
<dbReference type="GO" id="GO:0016301">
    <property type="term" value="F:kinase activity"/>
    <property type="evidence" value="ECO:0007669"/>
    <property type="project" value="UniProtKB-KW"/>
</dbReference>
<keyword evidence="4" id="KW-0808">Transferase</keyword>
<dbReference type="Gene3D" id="3.30.565.10">
    <property type="entry name" value="Histidine kinase-like ATPase, C-terminal domain"/>
    <property type="match status" value="1"/>
</dbReference>
<feature type="transmembrane region" description="Helical" evidence="7">
    <location>
        <begin position="39"/>
        <end position="57"/>
    </location>
</feature>
<keyword evidence="10" id="KW-1185">Reference proteome</keyword>
<evidence type="ECO:0000256" key="6">
    <source>
        <dbReference type="ARBA" id="ARBA00023012"/>
    </source>
</evidence>
<dbReference type="Pfam" id="PF02518">
    <property type="entry name" value="HATPase_c"/>
    <property type="match status" value="1"/>
</dbReference>
<evidence type="ECO:0000256" key="2">
    <source>
        <dbReference type="ARBA" id="ARBA00012438"/>
    </source>
</evidence>
<proteinExistence type="predicted"/>
<organism evidence="9 10">
    <name type="scientific">Polaromonas jejuensis</name>
    <dbReference type="NCBI Taxonomy" id="457502"/>
    <lineage>
        <taxon>Bacteria</taxon>
        <taxon>Pseudomonadati</taxon>
        <taxon>Pseudomonadota</taxon>
        <taxon>Betaproteobacteria</taxon>
        <taxon>Burkholderiales</taxon>
        <taxon>Comamonadaceae</taxon>
        <taxon>Polaromonas</taxon>
    </lineage>
</organism>
<dbReference type="InterPro" id="IPR005467">
    <property type="entry name" value="His_kinase_dom"/>
</dbReference>
<feature type="domain" description="Histidine kinase" evidence="8">
    <location>
        <begin position="212"/>
        <end position="433"/>
    </location>
</feature>
<keyword evidence="6" id="KW-0902">Two-component regulatory system</keyword>
<dbReference type="SMART" id="SM00387">
    <property type="entry name" value="HATPase_c"/>
    <property type="match status" value="1"/>
</dbReference>
<dbReference type="CDD" id="cd00075">
    <property type="entry name" value="HATPase"/>
    <property type="match status" value="1"/>
</dbReference>
<keyword evidence="3" id="KW-0597">Phosphoprotein</keyword>
<evidence type="ECO:0000313" key="10">
    <source>
        <dbReference type="Proteomes" id="UP001596084"/>
    </source>
</evidence>
<keyword evidence="5 9" id="KW-0418">Kinase</keyword>
<dbReference type="InterPro" id="IPR003594">
    <property type="entry name" value="HATPase_dom"/>
</dbReference>
<dbReference type="PANTHER" id="PTHR43711">
    <property type="entry name" value="TWO-COMPONENT HISTIDINE KINASE"/>
    <property type="match status" value="1"/>
</dbReference>
<gene>
    <name evidence="9" type="ORF">ACFPP7_06820</name>
</gene>
<feature type="transmembrane region" description="Helical" evidence="7">
    <location>
        <begin position="143"/>
        <end position="159"/>
    </location>
</feature>
<dbReference type="InterPro" id="IPR003661">
    <property type="entry name" value="HisK_dim/P_dom"/>
</dbReference>
<keyword evidence="7" id="KW-0472">Membrane</keyword>
<accession>A0ABW0Q857</accession>
<keyword evidence="7" id="KW-1133">Transmembrane helix</keyword>
<keyword evidence="7" id="KW-0812">Transmembrane</keyword>
<feature type="transmembrane region" description="Helical" evidence="7">
    <location>
        <begin position="175"/>
        <end position="193"/>
    </location>
</feature>
<dbReference type="InterPro" id="IPR036097">
    <property type="entry name" value="HisK_dim/P_sf"/>
</dbReference>